<organism evidence="1 2">
    <name type="scientific">Catharanthus roseus</name>
    <name type="common">Madagascar periwinkle</name>
    <name type="synonym">Vinca rosea</name>
    <dbReference type="NCBI Taxonomy" id="4058"/>
    <lineage>
        <taxon>Eukaryota</taxon>
        <taxon>Viridiplantae</taxon>
        <taxon>Streptophyta</taxon>
        <taxon>Embryophyta</taxon>
        <taxon>Tracheophyta</taxon>
        <taxon>Spermatophyta</taxon>
        <taxon>Magnoliopsida</taxon>
        <taxon>eudicotyledons</taxon>
        <taxon>Gunneridae</taxon>
        <taxon>Pentapetalae</taxon>
        <taxon>asterids</taxon>
        <taxon>lamiids</taxon>
        <taxon>Gentianales</taxon>
        <taxon>Apocynaceae</taxon>
        <taxon>Rauvolfioideae</taxon>
        <taxon>Vinceae</taxon>
        <taxon>Catharanthinae</taxon>
        <taxon>Catharanthus</taxon>
    </lineage>
</organism>
<evidence type="ECO:0000313" key="2">
    <source>
        <dbReference type="Proteomes" id="UP001060085"/>
    </source>
</evidence>
<accession>A0ACC0C692</accession>
<proteinExistence type="predicted"/>
<sequence length="183" mass="21846">MSCSYCAILRDNRMWQVSKIVEQHNHELRSSMSSNMRLQSGIRWRKKSQIMTMLYCNQLINDDNEETEFEEENLVEEEFEKLRILETALVNNFGLLCANVLKVASIKSVNRFLERYVLQRWRKDVHLMHSRIFFDEEYPHMNDGFDKIKDIEKAFNETVDFAIATPTRLARLRQAMKAPERSY</sequence>
<dbReference type="EMBL" id="CM044701">
    <property type="protein sequence ID" value="KAI5680465.1"/>
    <property type="molecule type" value="Genomic_DNA"/>
</dbReference>
<gene>
    <name evidence="1" type="ORF">M9H77_01692</name>
</gene>
<comment type="caution">
    <text evidence="1">The sequence shown here is derived from an EMBL/GenBank/DDBJ whole genome shotgun (WGS) entry which is preliminary data.</text>
</comment>
<dbReference type="Proteomes" id="UP001060085">
    <property type="component" value="Linkage Group LG01"/>
</dbReference>
<name>A0ACC0C692_CATRO</name>
<keyword evidence="2" id="KW-1185">Reference proteome</keyword>
<reference evidence="2" key="1">
    <citation type="journal article" date="2023" name="Nat. Plants">
        <title>Single-cell RNA sequencing provides a high-resolution roadmap for understanding the multicellular compartmentation of specialized metabolism.</title>
        <authorList>
            <person name="Sun S."/>
            <person name="Shen X."/>
            <person name="Li Y."/>
            <person name="Li Y."/>
            <person name="Wang S."/>
            <person name="Li R."/>
            <person name="Zhang H."/>
            <person name="Shen G."/>
            <person name="Guo B."/>
            <person name="Wei J."/>
            <person name="Xu J."/>
            <person name="St-Pierre B."/>
            <person name="Chen S."/>
            <person name="Sun C."/>
        </authorList>
    </citation>
    <scope>NUCLEOTIDE SEQUENCE [LARGE SCALE GENOMIC DNA]</scope>
</reference>
<evidence type="ECO:0000313" key="1">
    <source>
        <dbReference type="EMBL" id="KAI5680465.1"/>
    </source>
</evidence>
<protein>
    <submittedName>
        <fullName evidence="1">Uncharacterized protein</fullName>
    </submittedName>
</protein>